<dbReference type="OrthoDB" id="10466188at2759"/>
<name>A0A9Q1F3L1_SYNKA</name>
<reference evidence="1" key="1">
    <citation type="journal article" date="2023" name="Science">
        <title>Genome structures resolve the early diversification of teleost fishes.</title>
        <authorList>
            <person name="Parey E."/>
            <person name="Louis A."/>
            <person name="Montfort J."/>
            <person name="Bouchez O."/>
            <person name="Roques C."/>
            <person name="Iampietro C."/>
            <person name="Lluch J."/>
            <person name="Castinel A."/>
            <person name="Donnadieu C."/>
            <person name="Desvignes T."/>
            <person name="Floi Bucao C."/>
            <person name="Jouanno E."/>
            <person name="Wen M."/>
            <person name="Mejri S."/>
            <person name="Dirks R."/>
            <person name="Jansen H."/>
            <person name="Henkel C."/>
            <person name="Chen W.J."/>
            <person name="Zahm M."/>
            <person name="Cabau C."/>
            <person name="Klopp C."/>
            <person name="Thompson A.W."/>
            <person name="Robinson-Rechavi M."/>
            <person name="Braasch I."/>
            <person name="Lecointre G."/>
            <person name="Bobe J."/>
            <person name="Postlethwait J.H."/>
            <person name="Berthelot C."/>
            <person name="Roest Crollius H."/>
            <person name="Guiguen Y."/>
        </authorList>
    </citation>
    <scope>NUCLEOTIDE SEQUENCE</scope>
    <source>
        <strain evidence="1">WJC10195</strain>
    </source>
</reference>
<gene>
    <name evidence="1" type="ORF">SKAU_G00254880</name>
</gene>
<protein>
    <submittedName>
        <fullName evidence="1">Uncharacterized protein</fullName>
    </submittedName>
</protein>
<evidence type="ECO:0000313" key="2">
    <source>
        <dbReference type="Proteomes" id="UP001152622"/>
    </source>
</evidence>
<dbReference type="EMBL" id="JAINUF010000009">
    <property type="protein sequence ID" value="KAJ8350358.1"/>
    <property type="molecule type" value="Genomic_DNA"/>
</dbReference>
<dbReference type="Proteomes" id="UP001152622">
    <property type="component" value="Chromosome 9"/>
</dbReference>
<organism evidence="1 2">
    <name type="scientific">Synaphobranchus kaupii</name>
    <name type="common">Kaup's arrowtooth eel</name>
    <dbReference type="NCBI Taxonomy" id="118154"/>
    <lineage>
        <taxon>Eukaryota</taxon>
        <taxon>Metazoa</taxon>
        <taxon>Chordata</taxon>
        <taxon>Craniata</taxon>
        <taxon>Vertebrata</taxon>
        <taxon>Euteleostomi</taxon>
        <taxon>Actinopterygii</taxon>
        <taxon>Neopterygii</taxon>
        <taxon>Teleostei</taxon>
        <taxon>Anguilliformes</taxon>
        <taxon>Synaphobranchidae</taxon>
        <taxon>Synaphobranchus</taxon>
    </lineage>
</organism>
<dbReference type="AlphaFoldDB" id="A0A9Q1F3L1"/>
<proteinExistence type="predicted"/>
<keyword evidence="2" id="KW-1185">Reference proteome</keyword>
<accession>A0A9Q1F3L1</accession>
<comment type="caution">
    <text evidence="1">The sequence shown here is derived from an EMBL/GenBank/DDBJ whole genome shotgun (WGS) entry which is preliminary data.</text>
</comment>
<sequence>MVVENYYFQGEASLLLHKRKLDVTPGPDEPTGANFLLVVWDLQENLTRPSKRNYQSVHSPDDRAEHLEVKRPRTDVVVSVVRKTVEGVAGLLRLRNPFADAHSEAKKARVPNEVCPVEMGVDEISNNNFNSLIHNMDAKREKQMDRALLHFHQNPQPSTRKHNGTVLYPGNSEKAKARHHRQSLQLLPPRPESGKVTTHTEAPLMALASHKPQLAVEEALKESDREHYRLLVEMVSEKYTNNKPLPCGTGEAIHNTSPIGQISHLQQDL</sequence>
<evidence type="ECO:0000313" key="1">
    <source>
        <dbReference type="EMBL" id="KAJ8350358.1"/>
    </source>
</evidence>